<dbReference type="RefSeq" id="WP_182166009.1">
    <property type="nucleotide sequence ID" value="NZ_JACEZT010000016.1"/>
</dbReference>
<gene>
    <name evidence="1" type="ORF">H3H37_20600</name>
</gene>
<reference evidence="1 2" key="1">
    <citation type="submission" date="2020-07" db="EMBL/GenBank/DDBJ databases">
        <title>Novel species isolated from subtropical streams in China.</title>
        <authorList>
            <person name="Lu H."/>
        </authorList>
    </citation>
    <scope>NUCLEOTIDE SEQUENCE [LARGE SCALE GENOMIC DNA]</scope>
    <source>
        <strain evidence="1 2">LX20W</strain>
    </source>
</reference>
<evidence type="ECO:0000313" key="1">
    <source>
        <dbReference type="EMBL" id="MBA5639467.1"/>
    </source>
</evidence>
<protein>
    <submittedName>
        <fullName evidence="1">Uncharacterized protein</fullName>
    </submittedName>
</protein>
<organism evidence="1 2">
    <name type="scientific">Rugamonas brunnea</name>
    <dbReference type="NCBI Taxonomy" id="2758569"/>
    <lineage>
        <taxon>Bacteria</taxon>
        <taxon>Pseudomonadati</taxon>
        <taxon>Pseudomonadota</taxon>
        <taxon>Betaproteobacteria</taxon>
        <taxon>Burkholderiales</taxon>
        <taxon>Oxalobacteraceae</taxon>
        <taxon>Telluria group</taxon>
        <taxon>Rugamonas</taxon>
    </lineage>
</organism>
<comment type="caution">
    <text evidence="1">The sequence shown here is derived from an EMBL/GenBank/DDBJ whole genome shotgun (WGS) entry which is preliminary data.</text>
</comment>
<proteinExistence type="predicted"/>
<dbReference type="AlphaFoldDB" id="A0A7W2EVP6"/>
<evidence type="ECO:0000313" key="2">
    <source>
        <dbReference type="Proteomes" id="UP000534388"/>
    </source>
</evidence>
<dbReference type="EMBL" id="JACEZT010000016">
    <property type="protein sequence ID" value="MBA5639467.1"/>
    <property type="molecule type" value="Genomic_DNA"/>
</dbReference>
<dbReference type="Proteomes" id="UP000534388">
    <property type="component" value="Unassembled WGS sequence"/>
</dbReference>
<sequence>MAELVAPKLVWLDGFRLALSGIEKLQNRLGVKEVSQSWVCDLVPPKFAIGFKITHTYVEGIQLPRRALRDNGKTGGRLKVGDHLIKSLGRHASLAELIDYESGDRRPSTPHLADCHLEWMAGDRFELGGLCIREPFEDRPEHLLRGGWLCEFDIELPELSRAQRRLIGPAH</sequence>
<accession>A0A7W2EVP6</accession>
<keyword evidence="2" id="KW-1185">Reference proteome</keyword>
<name>A0A7W2EVP6_9BURK</name>